<protein>
    <recommendedName>
        <fullName evidence="1">Immunity protein 63 domain-containing protein</fullName>
    </recommendedName>
</protein>
<dbReference type="Pfam" id="PF15599">
    <property type="entry name" value="Imm63"/>
    <property type="match status" value="1"/>
</dbReference>
<dbReference type="Proteomes" id="UP000093476">
    <property type="component" value="Unassembled WGS sequence"/>
</dbReference>
<comment type="caution">
    <text evidence="2">The sequence shown here is derived from an EMBL/GenBank/DDBJ whole genome shotgun (WGS) entry which is preliminary data.</text>
</comment>
<dbReference type="PATRIC" id="fig|286156.4.peg.4339"/>
<evidence type="ECO:0000313" key="3">
    <source>
        <dbReference type="Proteomes" id="UP000093476"/>
    </source>
</evidence>
<sequence length="137" mass="16181">MLTTNEIQEKVRSLGAKINAPKSMLIVYSEPVGDGSGYIVIDNNQYHIIYSERGYEIFRQTTEDLNELLYWIMESVASQMASEYELKNRNDENKDFRRTYFEKELEILGVLDKKWELRAKKKIEEILERSPYVDNSD</sequence>
<dbReference type="EMBL" id="LOMY01000183">
    <property type="protein sequence ID" value="OCQ51051.1"/>
    <property type="molecule type" value="Genomic_DNA"/>
</dbReference>
<reference evidence="2 3" key="1">
    <citation type="submission" date="2015-12" db="EMBL/GenBank/DDBJ databases">
        <title>Genome comparisons provide insights into the role of secondary metabolites in the pathogenic phase of the Photorhabdus life cycle.</title>
        <authorList>
            <person name="Tobias N.J."/>
            <person name="Mishra B."/>
            <person name="Gupta D.K."/>
            <person name="Thines M."/>
            <person name="Stinear T.P."/>
            <person name="Bode H.B."/>
        </authorList>
    </citation>
    <scope>NUCLEOTIDE SEQUENCE [LARGE SCALE GENOMIC DNA]</scope>
    <source>
        <strain evidence="2 3">PB68.1</strain>
    </source>
</reference>
<keyword evidence="3" id="KW-1185">Reference proteome</keyword>
<feature type="domain" description="Immunity protein 63" evidence="1">
    <location>
        <begin position="43"/>
        <end position="124"/>
    </location>
</feature>
<organism evidence="2 3">
    <name type="scientific">Photorhabdus australis subsp. thailandensis</name>
    <dbReference type="NCBI Taxonomy" id="2805096"/>
    <lineage>
        <taxon>Bacteria</taxon>
        <taxon>Pseudomonadati</taxon>
        <taxon>Pseudomonadota</taxon>
        <taxon>Gammaproteobacteria</taxon>
        <taxon>Enterobacterales</taxon>
        <taxon>Morganellaceae</taxon>
        <taxon>Photorhabdus</taxon>
    </lineage>
</organism>
<proteinExistence type="predicted"/>
<accession>A0A1C0TZF3</accession>
<gene>
    <name evidence="2" type="ORF">Ppb6_03763</name>
</gene>
<evidence type="ECO:0000313" key="2">
    <source>
        <dbReference type="EMBL" id="OCQ51051.1"/>
    </source>
</evidence>
<dbReference type="AlphaFoldDB" id="A0A1C0TZF3"/>
<evidence type="ECO:0000259" key="1">
    <source>
        <dbReference type="Pfam" id="PF15599"/>
    </source>
</evidence>
<dbReference type="InterPro" id="IPR028952">
    <property type="entry name" value="Imm63"/>
</dbReference>
<name>A0A1C0TZF3_9GAMM</name>
<dbReference type="RefSeq" id="WP_065824374.1">
    <property type="nucleotide sequence ID" value="NZ_CAWMQZ010000183.1"/>
</dbReference>